<name>A0ACB5PV70_9BACT</name>
<keyword evidence="2" id="KW-1185">Reference proteome</keyword>
<evidence type="ECO:0000313" key="1">
    <source>
        <dbReference type="EMBL" id="GGF75426.1"/>
    </source>
</evidence>
<protein>
    <submittedName>
        <fullName evidence="1">Uncharacterized protein</fullName>
    </submittedName>
</protein>
<accession>A0ACB5PV70</accession>
<dbReference type="EMBL" id="BMFN01000003">
    <property type="protein sequence ID" value="GGF75426.1"/>
    <property type="molecule type" value="Genomic_DNA"/>
</dbReference>
<gene>
    <name evidence="1" type="ORF">GCM10011375_33130</name>
</gene>
<proteinExistence type="predicted"/>
<dbReference type="Proteomes" id="UP000605392">
    <property type="component" value="Unassembled WGS sequence"/>
</dbReference>
<comment type="caution">
    <text evidence="1">The sequence shown here is derived from an EMBL/GenBank/DDBJ whole genome shotgun (WGS) entry which is preliminary data.</text>
</comment>
<reference evidence="1 2" key="1">
    <citation type="journal article" date="2019" name="Int. J. Syst. Evol. Microbiol.">
        <title>The Global Catalogue of Microorganisms (GCM) 10K type strain sequencing project: providing services to taxonomists for standard genome sequencing and annotation.</title>
        <authorList>
            <consortium name="The Broad Institute Genomics Platform"/>
            <consortium name="The Broad Institute Genome Sequencing Center for Infectious Disease"/>
            <person name="Wu L."/>
            <person name="Ma J."/>
        </authorList>
    </citation>
    <scope>NUCLEOTIDE SEQUENCE [LARGE SCALE GENOMIC DNA]</scope>
    <source>
        <strain evidence="1 2">CGMCC 1.12720</strain>
    </source>
</reference>
<evidence type="ECO:0000313" key="2">
    <source>
        <dbReference type="Proteomes" id="UP000605392"/>
    </source>
</evidence>
<organism evidence="1 2">
    <name type="scientific">Hymenobacter qilianensis</name>
    <dbReference type="NCBI Taxonomy" id="1385715"/>
    <lineage>
        <taxon>Bacteria</taxon>
        <taxon>Pseudomonadati</taxon>
        <taxon>Bacteroidota</taxon>
        <taxon>Cytophagia</taxon>
        <taxon>Cytophagales</taxon>
        <taxon>Hymenobacteraceae</taxon>
        <taxon>Hymenobacter</taxon>
    </lineage>
</organism>
<sequence>MIKPFSFVASTIVLAIVTSCSDKSREEPIDSPIIEKSSDDKVHEFIHLESPRLYGSNPDTISIAEQKPYRRKVYMGSDAFYRIAKRNGISSYLHTNFQLEDDPDIVVIQSELKFDTCYFTIQPKPNTQYTHNQSLIWRCAFKIDYTSTHKGTDTAFVIRDRIYLQ</sequence>